<organism evidence="2 3">
    <name type="scientific">Mycolicibacterium mageritense</name>
    <name type="common">Mycobacterium mageritense</name>
    <dbReference type="NCBI Taxonomy" id="53462"/>
    <lineage>
        <taxon>Bacteria</taxon>
        <taxon>Bacillati</taxon>
        <taxon>Actinomycetota</taxon>
        <taxon>Actinomycetes</taxon>
        <taxon>Mycobacteriales</taxon>
        <taxon>Mycobacteriaceae</taxon>
        <taxon>Mycolicibacterium</taxon>
    </lineage>
</organism>
<reference evidence="2" key="1">
    <citation type="submission" date="2023-03" db="EMBL/GenBank/DDBJ databases">
        <title>Draft genome sequence of a Mycolicibacterium mageritense strain H4_3_1 isolated from a hybrid biological-inorganic system reactor.</title>
        <authorList>
            <person name="Feng X."/>
            <person name="Kazama D."/>
            <person name="Sato K."/>
            <person name="Kobayashi H."/>
        </authorList>
    </citation>
    <scope>NUCLEOTIDE SEQUENCE</scope>
    <source>
        <strain evidence="2">H4_3_1</strain>
    </source>
</reference>
<evidence type="ECO:0000313" key="2">
    <source>
        <dbReference type="EMBL" id="BDY26125.1"/>
    </source>
</evidence>
<accession>A0AAI8XKT6</accession>
<dbReference type="Proteomes" id="UP001241092">
    <property type="component" value="Chromosome"/>
</dbReference>
<proteinExistence type="predicted"/>
<name>A0AAI8XKT6_MYCME</name>
<gene>
    <name evidence="2" type="ORF">hbim_00036</name>
</gene>
<evidence type="ECO:0000256" key="1">
    <source>
        <dbReference type="SAM" id="SignalP"/>
    </source>
</evidence>
<evidence type="ECO:0000313" key="3">
    <source>
        <dbReference type="Proteomes" id="UP001241092"/>
    </source>
</evidence>
<protein>
    <submittedName>
        <fullName evidence="2">Uncharacterized protein</fullName>
    </submittedName>
</protein>
<dbReference type="AlphaFoldDB" id="A0AAI8XKT6"/>
<dbReference type="EMBL" id="AP027452">
    <property type="protein sequence ID" value="BDY26125.1"/>
    <property type="molecule type" value="Genomic_DNA"/>
</dbReference>
<keyword evidence="1" id="KW-0732">Signal</keyword>
<dbReference type="RefSeq" id="WP_229481436.1">
    <property type="nucleotide sequence ID" value="NZ_AP027452.1"/>
</dbReference>
<sequence>MTLRKIVVAAAAAGALGFAAIGFGAGQASADPNWWVPIPPPGVVGDVVNIPPGQISHLPFVPPPGHWDKPGKWFR</sequence>
<feature type="signal peptide" evidence="1">
    <location>
        <begin position="1"/>
        <end position="30"/>
    </location>
</feature>
<feature type="chain" id="PRO_5042601712" evidence="1">
    <location>
        <begin position="31"/>
        <end position="75"/>
    </location>
</feature>